<sequence length="93" mass="10805">MIFSNQETLRIYPVMGWLDHVATKDYQIDKHLTIPAGTPVYINAAGMQLDPQYFPDPMVFDPDWFLPENVDVPAFRGGTKDVHWFVFMNPLYL</sequence>
<organism evidence="15 16">
    <name type="scientific">Arctia plantaginis</name>
    <name type="common">Wood tiger moth</name>
    <name type="synonym">Phalaena plantaginis</name>
    <dbReference type="NCBI Taxonomy" id="874455"/>
    <lineage>
        <taxon>Eukaryota</taxon>
        <taxon>Metazoa</taxon>
        <taxon>Ecdysozoa</taxon>
        <taxon>Arthropoda</taxon>
        <taxon>Hexapoda</taxon>
        <taxon>Insecta</taxon>
        <taxon>Pterygota</taxon>
        <taxon>Neoptera</taxon>
        <taxon>Endopterygota</taxon>
        <taxon>Lepidoptera</taxon>
        <taxon>Glossata</taxon>
        <taxon>Ditrysia</taxon>
        <taxon>Noctuoidea</taxon>
        <taxon>Erebidae</taxon>
        <taxon>Arctiinae</taxon>
        <taxon>Arctia</taxon>
    </lineage>
</organism>
<evidence type="ECO:0000256" key="12">
    <source>
        <dbReference type="ARBA" id="ARBA00023033"/>
    </source>
</evidence>
<evidence type="ECO:0000256" key="9">
    <source>
        <dbReference type="ARBA" id="ARBA00022848"/>
    </source>
</evidence>
<comment type="catalytic activity">
    <reaction evidence="14">
        <text>an organic molecule + reduced [NADPH--hemoprotein reductase] + O2 = an alcohol + oxidized [NADPH--hemoprotein reductase] + H2O + H(+)</text>
        <dbReference type="Rhea" id="RHEA:17149"/>
        <dbReference type="Rhea" id="RHEA-COMP:11964"/>
        <dbReference type="Rhea" id="RHEA-COMP:11965"/>
        <dbReference type="ChEBI" id="CHEBI:15377"/>
        <dbReference type="ChEBI" id="CHEBI:15378"/>
        <dbReference type="ChEBI" id="CHEBI:15379"/>
        <dbReference type="ChEBI" id="CHEBI:30879"/>
        <dbReference type="ChEBI" id="CHEBI:57618"/>
        <dbReference type="ChEBI" id="CHEBI:58210"/>
        <dbReference type="ChEBI" id="CHEBI:142491"/>
        <dbReference type="EC" id="1.14.14.1"/>
    </reaction>
</comment>
<evidence type="ECO:0000256" key="4">
    <source>
        <dbReference type="ARBA" id="ARBA00010617"/>
    </source>
</evidence>
<dbReference type="EC" id="1.14.14.1" evidence="5"/>
<keyword evidence="7" id="KW-0479">Metal-binding</keyword>
<dbReference type="PANTHER" id="PTHR24292">
    <property type="entry name" value="CYTOCHROME P450"/>
    <property type="match status" value="1"/>
</dbReference>
<reference evidence="15 16" key="1">
    <citation type="submission" date="2020-04" db="EMBL/GenBank/DDBJ databases">
        <authorList>
            <person name="Wallbank WR R."/>
            <person name="Pardo Diaz C."/>
            <person name="Kozak K."/>
            <person name="Martin S."/>
            <person name="Jiggins C."/>
            <person name="Moest M."/>
            <person name="Warren A I."/>
            <person name="Byers J.R.P. K."/>
            <person name="Montejo-Kovacevich G."/>
            <person name="Yen C E."/>
        </authorList>
    </citation>
    <scope>NUCLEOTIDE SEQUENCE [LARGE SCALE GENOMIC DNA]</scope>
</reference>
<evidence type="ECO:0000256" key="11">
    <source>
        <dbReference type="ARBA" id="ARBA00023004"/>
    </source>
</evidence>
<keyword evidence="13" id="KW-0472">Membrane</keyword>
<proteinExistence type="inferred from homology"/>
<evidence type="ECO:0000313" key="15">
    <source>
        <dbReference type="EMBL" id="CAB3254029.1"/>
    </source>
</evidence>
<evidence type="ECO:0000256" key="1">
    <source>
        <dbReference type="ARBA" id="ARBA00001971"/>
    </source>
</evidence>
<evidence type="ECO:0000256" key="14">
    <source>
        <dbReference type="ARBA" id="ARBA00047827"/>
    </source>
</evidence>
<keyword evidence="6" id="KW-0349">Heme</keyword>
<evidence type="ECO:0000256" key="2">
    <source>
        <dbReference type="ARBA" id="ARBA00004174"/>
    </source>
</evidence>
<evidence type="ECO:0000256" key="3">
    <source>
        <dbReference type="ARBA" id="ARBA00004406"/>
    </source>
</evidence>
<protein>
    <recommendedName>
        <fullName evidence="5">unspecific monooxygenase</fullName>
        <ecNumber evidence="5">1.14.14.1</ecNumber>
    </recommendedName>
</protein>
<comment type="caution">
    <text evidence="15">The sequence shown here is derived from an EMBL/GenBank/DDBJ whole genome shotgun (WGS) entry which is preliminary data.</text>
</comment>
<evidence type="ECO:0000313" key="16">
    <source>
        <dbReference type="Proteomes" id="UP000494256"/>
    </source>
</evidence>
<comment type="cofactor">
    <cofactor evidence="1">
        <name>heme</name>
        <dbReference type="ChEBI" id="CHEBI:30413"/>
    </cofactor>
</comment>
<dbReference type="InterPro" id="IPR050476">
    <property type="entry name" value="Insect_CytP450_Detox"/>
</dbReference>
<gene>
    <name evidence="15" type="ORF">APLA_LOCUS14541</name>
</gene>
<keyword evidence="10" id="KW-0560">Oxidoreductase</keyword>
<dbReference type="Gene3D" id="1.10.630.10">
    <property type="entry name" value="Cytochrome P450"/>
    <property type="match status" value="1"/>
</dbReference>
<dbReference type="GO" id="GO:0005789">
    <property type="term" value="C:endoplasmic reticulum membrane"/>
    <property type="evidence" value="ECO:0007669"/>
    <property type="project" value="UniProtKB-SubCell"/>
</dbReference>
<dbReference type="SUPFAM" id="SSF48264">
    <property type="entry name" value="Cytochrome P450"/>
    <property type="match status" value="1"/>
</dbReference>
<keyword evidence="11" id="KW-0408">Iron</keyword>
<keyword evidence="8" id="KW-0256">Endoplasmic reticulum</keyword>
<dbReference type="GO" id="GO:0020037">
    <property type="term" value="F:heme binding"/>
    <property type="evidence" value="ECO:0007669"/>
    <property type="project" value="InterPro"/>
</dbReference>
<evidence type="ECO:0000256" key="7">
    <source>
        <dbReference type="ARBA" id="ARBA00022723"/>
    </source>
</evidence>
<evidence type="ECO:0000256" key="10">
    <source>
        <dbReference type="ARBA" id="ARBA00023002"/>
    </source>
</evidence>
<name>A0A8S1AYZ3_ARCPL</name>
<dbReference type="Pfam" id="PF00067">
    <property type="entry name" value="p450"/>
    <property type="match status" value="1"/>
</dbReference>
<dbReference type="GO" id="GO:0016712">
    <property type="term" value="F:oxidoreductase activity, acting on paired donors, with incorporation or reduction of molecular oxygen, reduced flavin or flavoprotein as one donor, and incorporation of one atom of oxygen"/>
    <property type="evidence" value="ECO:0007669"/>
    <property type="project" value="UniProtKB-EC"/>
</dbReference>
<keyword evidence="9" id="KW-0492">Microsome</keyword>
<evidence type="ECO:0000256" key="13">
    <source>
        <dbReference type="ARBA" id="ARBA00023136"/>
    </source>
</evidence>
<accession>A0A8S1AYZ3</accession>
<dbReference type="InterPro" id="IPR001128">
    <property type="entry name" value="Cyt_P450"/>
</dbReference>
<evidence type="ECO:0000256" key="5">
    <source>
        <dbReference type="ARBA" id="ARBA00012109"/>
    </source>
</evidence>
<dbReference type="InterPro" id="IPR036396">
    <property type="entry name" value="Cyt_P450_sf"/>
</dbReference>
<evidence type="ECO:0000256" key="6">
    <source>
        <dbReference type="ARBA" id="ARBA00022617"/>
    </source>
</evidence>
<dbReference type="Proteomes" id="UP000494256">
    <property type="component" value="Unassembled WGS sequence"/>
</dbReference>
<dbReference type="AlphaFoldDB" id="A0A8S1AYZ3"/>
<keyword evidence="12" id="KW-0503">Monooxygenase</keyword>
<comment type="similarity">
    <text evidence="4">Belongs to the cytochrome P450 family.</text>
</comment>
<evidence type="ECO:0000256" key="8">
    <source>
        <dbReference type="ARBA" id="ARBA00022824"/>
    </source>
</evidence>
<dbReference type="GO" id="GO:0005506">
    <property type="term" value="F:iron ion binding"/>
    <property type="evidence" value="ECO:0007669"/>
    <property type="project" value="InterPro"/>
</dbReference>
<dbReference type="PANTHER" id="PTHR24292:SF54">
    <property type="entry name" value="CYP9F3-RELATED"/>
    <property type="match status" value="1"/>
</dbReference>
<dbReference type="EMBL" id="CADEBD010000393">
    <property type="protein sequence ID" value="CAB3254029.1"/>
    <property type="molecule type" value="Genomic_DNA"/>
</dbReference>
<comment type="subcellular location">
    <subcellularLocation>
        <location evidence="3">Endoplasmic reticulum membrane</location>
        <topology evidence="3">Peripheral membrane protein</topology>
    </subcellularLocation>
    <subcellularLocation>
        <location evidence="2">Microsome membrane</location>
        <topology evidence="2">Peripheral membrane protein</topology>
    </subcellularLocation>
</comment>